<evidence type="ECO:0000313" key="8">
    <source>
        <dbReference type="Proteomes" id="UP000663828"/>
    </source>
</evidence>
<dbReference type="EC" id="2.4.2.31" evidence="6"/>
<dbReference type="Proteomes" id="UP000663828">
    <property type="component" value="Unassembled WGS sequence"/>
</dbReference>
<evidence type="ECO:0000256" key="5">
    <source>
        <dbReference type="ARBA" id="ARBA00047597"/>
    </source>
</evidence>
<name>A0A813NVR1_ADIRI</name>
<keyword evidence="6" id="KW-0520">NAD</keyword>
<comment type="caution">
    <text evidence="7">The sequence shown here is derived from an EMBL/GenBank/DDBJ whole genome shotgun (WGS) entry which is preliminary data.</text>
</comment>
<organism evidence="7 8">
    <name type="scientific">Adineta ricciae</name>
    <name type="common">Rotifer</name>
    <dbReference type="NCBI Taxonomy" id="249248"/>
    <lineage>
        <taxon>Eukaryota</taxon>
        <taxon>Metazoa</taxon>
        <taxon>Spiralia</taxon>
        <taxon>Gnathifera</taxon>
        <taxon>Rotifera</taxon>
        <taxon>Eurotatoria</taxon>
        <taxon>Bdelloidea</taxon>
        <taxon>Adinetida</taxon>
        <taxon>Adinetidae</taxon>
        <taxon>Adineta</taxon>
    </lineage>
</organism>
<evidence type="ECO:0000256" key="3">
    <source>
        <dbReference type="ARBA" id="ARBA00022679"/>
    </source>
</evidence>
<evidence type="ECO:0000256" key="1">
    <source>
        <dbReference type="ARBA" id="ARBA00009558"/>
    </source>
</evidence>
<dbReference type="PROSITE" id="PS51996">
    <property type="entry name" value="TR_MART"/>
    <property type="match status" value="1"/>
</dbReference>
<dbReference type="Gene3D" id="3.90.176.10">
    <property type="entry name" value="Toxin ADP-ribosyltransferase, Chain A, domain 1"/>
    <property type="match status" value="1"/>
</dbReference>
<dbReference type="GO" id="GO:0016779">
    <property type="term" value="F:nucleotidyltransferase activity"/>
    <property type="evidence" value="ECO:0007669"/>
    <property type="project" value="UniProtKB-KW"/>
</dbReference>
<sequence>MMQSRHFINESYEEIDDANRNPIFGYENLSLMTLEKAVESIEQSVPDVKDYVATAKRESKGRSTSLTEDETASIYLYSMPVTFFGCLNKALREKDRQALKPWFAYLKLFLHALEKLPSTNATIWRGVAGDVASVFSDGQKRIWWSVNSCSKNLGVVEMYLGQTGTVFAIDVINGKDISKYSTFSEEEEIVLMPGTHVSPKCQSLNFDNRFFLVHLKEEGKSKANTSQELEVVYEINPRSSAGFSIVNNFNNWFGSNVTHVANGYSLSENQWIYVCFHVEVLSLEKIRLAIKQQFNISMEDHWKDVTNYKLHKVMYRSVHKQQRSTSFEFLTIISQDRNG</sequence>
<dbReference type="SUPFAM" id="SSF56399">
    <property type="entry name" value="ADP-ribosylation"/>
    <property type="match status" value="1"/>
</dbReference>
<keyword evidence="6" id="KW-0521">NADP</keyword>
<dbReference type="AlphaFoldDB" id="A0A813NVR1"/>
<reference evidence="7" key="1">
    <citation type="submission" date="2021-02" db="EMBL/GenBank/DDBJ databases">
        <authorList>
            <person name="Nowell W R."/>
        </authorList>
    </citation>
    <scope>NUCLEOTIDE SEQUENCE</scope>
</reference>
<comment type="catalytic activity">
    <reaction evidence="5 6">
        <text>L-arginyl-[protein] + NAD(+) = N(omega)-(ADP-D-ribosyl)-L-arginyl-[protein] + nicotinamide + H(+)</text>
        <dbReference type="Rhea" id="RHEA:19149"/>
        <dbReference type="Rhea" id="RHEA-COMP:10532"/>
        <dbReference type="Rhea" id="RHEA-COMP:15087"/>
        <dbReference type="ChEBI" id="CHEBI:15378"/>
        <dbReference type="ChEBI" id="CHEBI:17154"/>
        <dbReference type="ChEBI" id="CHEBI:29965"/>
        <dbReference type="ChEBI" id="CHEBI:57540"/>
        <dbReference type="ChEBI" id="CHEBI:142554"/>
        <dbReference type="EC" id="2.4.2.31"/>
    </reaction>
</comment>
<gene>
    <name evidence="7" type="ORF">XAT740_LOCUS122</name>
</gene>
<evidence type="ECO:0000256" key="6">
    <source>
        <dbReference type="RuleBase" id="RU361228"/>
    </source>
</evidence>
<accession>A0A813NVR1</accession>
<comment type="similarity">
    <text evidence="1 6">Belongs to the Arg-specific ADP-ribosyltransferase family.</text>
</comment>
<dbReference type="InterPro" id="IPR000768">
    <property type="entry name" value="ART"/>
</dbReference>
<dbReference type="Pfam" id="PF01129">
    <property type="entry name" value="ART"/>
    <property type="match status" value="1"/>
</dbReference>
<keyword evidence="8" id="KW-1185">Reference proteome</keyword>
<keyword evidence="3 6" id="KW-0808">Transferase</keyword>
<evidence type="ECO:0000313" key="7">
    <source>
        <dbReference type="EMBL" id="CAF0745262.1"/>
    </source>
</evidence>
<keyword evidence="4" id="KW-0548">Nucleotidyltransferase</keyword>
<dbReference type="EMBL" id="CAJNOR010000003">
    <property type="protein sequence ID" value="CAF0745262.1"/>
    <property type="molecule type" value="Genomic_DNA"/>
</dbReference>
<evidence type="ECO:0000256" key="2">
    <source>
        <dbReference type="ARBA" id="ARBA00022676"/>
    </source>
</evidence>
<dbReference type="GO" id="GO:0106274">
    <property type="term" value="F:NAD+-protein-arginine ADP-ribosyltransferase activity"/>
    <property type="evidence" value="ECO:0007669"/>
    <property type="project" value="UniProtKB-EC"/>
</dbReference>
<protein>
    <recommendedName>
        <fullName evidence="6">NAD(P)(+)--arginine ADP-ribosyltransferase</fullName>
        <ecNumber evidence="6">2.4.2.31</ecNumber>
    </recommendedName>
    <alternativeName>
        <fullName evidence="6">Mono(ADP-ribosyl)transferase</fullName>
    </alternativeName>
</protein>
<keyword evidence="2 6" id="KW-0328">Glycosyltransferase</keyword>
<proteinExistence type="inferred from homology"/>
<evidence type="ECO:0000256" key="4">
    <source>
        <dbReference type="ARBA" id="ARBA00022695"/>
    </source>
</evidence>